<organism evidence="11 12">
    <name type="scientific">Paracoccidioides lutzii (strain ATCC MYA-826 / Pb01)</name>
    <name type="common">Paracoccidioides brasiliensis</name>
    <dbReference type="NCBI Taxonomy" id="502779"/>
    <lineage>
        <taxon>Eukaryota</taxon>
        <taxon>Fungi</taxon>
        <taxon>Dikarya</taxon>
        <taxon>Ascomycota</taxon>
        <taxon>Pezizomycotina</taxon>
        <taxon>Eurotiomycetes</taxon>
        <taxon>Eurotiomycetidae</taxon>
        <taxon>Onygenales</taxon>
        <taxon>Ajellomycetaceae</taxon>
        <taxon>Paracoccidioides</taxon>
    </lineage>
</organism>
<dbReference type="UniPathway" id="UPA00378"/>
<feature type="transmembrane region" description="Helical" evidence="10">
    <location>
        <begin position="300"/>
        <end position="322"/>
    </location>
</feature>
<name>C1GT87_PARBA</name>
<feature type="transmembrane region" description="Helical" evidence="10">
    <location>
        <begin position="691"/>
        <end position="712"/>
    </location>
</feature>
<feature type="transmembrane region" description="Helical" evidence="10">
    <location>
        <begin position="424"/>
        <end position="445"/>
    </location>
</feature>
<dbReference type="KEGG" id="pbl:PAAG_01732"/>
<dbReference type="GO" id="GO:0042281">
    <property type="term" value="F:dolichyl pyrophosphate Man9GlcNAc2 alpha-1,3-glucosyltransferase activity"/>
    <property type="evidence" value="ECO:0007669"/>
    <property type="project" value="TreeGrafter"/>
</dbReference>
<dbReference type="HOGENOM" id="CLU_008110_2_1_1"/>
<feature type="transmembrane region" description="Helical" evidence="10">
    <location>
        <begin position="596"/>
        <end position="613"/>
    </location>
</feature>
<dbReference type="PANTHER" id="PTHR12413:SF1">
    <property type="entry name" value="DOLICHYL PYROPHOSPHATE MAN9GLCNAC2 ALPHA-1,3-GLUCOSYLTRANSFERASE"/>
    <property type="match status" value="1"/>
</dbReference>
<keyword evidence="6 10" id="KW-0812">Transmembrane</keyword>
<dbReference type="Proteomes" id="UP000002059">
    <property type="component" value="Partially assembled WGS sequence"/>
</dbReference>
<evidence type="ECO:0000256" key="10">
    <source>
        <dbReference type="RuleBase" id="RU363110"/>
    </source>
</evidence>
<dbReference type="VEuPathDB" id="FungiDB:PAAG_01732"/>
<feature type="transmembrane region" description="Helical" evidence="10">
    <location>
        <begin position="619"/>
        <end position="639"/>
    </location>
</feature>
<comment type="subcellular location">
    <subcellularLocation>
        <location evidence="1 10">Endoplasmic reticulum membrane</location>
        <topology evidence="1 10">Multi-pass membrane protein</topology>
    </subcellularLocation>
</comment>
<gene>
    <name evidence="11" type="ORF">PAAG_01732</name>
</gene>
<accession>C1GT87</accession>
<keyword evidence="4 10" id="KW-0328">Glycosyltransferase</keyword>
<dbReference type="STRING" id="502779.C1GT87"/>
<keyword evidence="12" id="KW-1185">Reference proteome</keyword>
<dbReference type="eggNOG" id="KOG2575">
    <property type="taxonomic scope" value="Eukaryota"/>
</dbReference>
<dbReference type="EMBL" id="KN293994">
    <property type="protein sequence ID" value="EEH39270.2"/>
    <property type="molecule type" value="Genomic_DNA"/>
</dbReference>
<evidence type="ECO:0000256" key="9">
    <source>
        <dbReference type="ARBA" id="ARBA00023136"/>
    </source>
</evidence>
<keyword evidence="9 10" id="KW-0472">Membrane</keyword>
<dbReference type="GeneID" id="9099690"/>
<feature type="transmembrane region" description="Helical" evidence="10">
    <location>
        <begin position="395"/>
        <end position="412"/>
    </location>
</feature>
<dbReference type="RefSeq" id="XP_015701335.1">
    <property type="nucleotide sequence ID" value="XM_015844427.1"/>
</dbReference>
<reference evidence="11 12" key="1">
    <citation type="journal article" date="2011" name="PLoS Genet.">
        <title>Comparative genomic analysis of human fungal pathogens causing paracoccidioidomycosis.</title>
        <authorList>
            <person name="Desjardins C.A."/>
            <person name="Champion M.D."/>
            <person name="Holder J.W."/>
            <person name="Muszewska A."/>
            <person name="Goldberg J."/>
            <person name="Bailao A.M."/>
            <person name="Brigido M.M."/>
            <person name="Ferreira M.E."/>
            <person name="Garcia A.M."/>
            <person name="Grynberg M."/>
            <person name="Gujja S."/>
            <person name="Heiman D.I."/>
            <person name="Henn M.R."/>
            <person name="Kodira C.D."/>
            <person name="Leon-Narvaez H."/>
            <person name="Longo L.V."/>
            <person name="Ma L.J."/>
            <person name="Malavazi I."/>
            <person name="Matsuo A.L."/>
            <person name="Morais F.V."/>
            <person name="Pereira M."/>
            <person name="Rodriguez-Brito S."/>
            <person name="Sakthikumar S."/>
            <person name="Salem-Izacc S.M."/>
            <person name="Sykes S.M."/>
            <person name="Teixeira M.M."/>
            <person name="Vallejo M.C."/>
            <person name="Walter M.E."/>
            <person name="Yandava C."/>
            <person name="Young S."/>
            <person name="Zeng Q."/>
            <person name="Zucker J."/>
            <person name="Felipe M.S."/>
            <person name="Goldman G.H."/>
            <person name="Haas B.J."/>
            <person name="McEwen J.G."/>
            <person name="Nino-Vega G."/>
            <person name="Puccia R."/>
            <person name="San-Blas G."/>
            <person name="Soares C.M."/>
            <person name="Birren B.W."/>
            <person name="Cuomo C.A."/>
        </authorList>
    </citation>
    <scope>NUCLEOTIDE SEQUENCE [LARGE SCALE GENOMIC DNA]</scope>
    <source>
        <strain evidence="12">ATCC MYA-826 / Pb01</strain>
    </source>
</reference>
<evidence type="ECO:0000256" key="3">
    <source>
        <dbReference type="ARBA" id="ARBA00008715"/>
    </source>
</evidence>
<dbReference type="OrthoDB" id="5589195at2759"/>
<dbReference type="AlphaFoldDB" id="C1GT87"/>
<dbReference type="InterPro" id="IPR004856">
    <property type="entry name" value="Glyco_trans_ALG6/ALG8"/>
</dbReference>
<evidence type="ECO:0000256" key="4">
    <source>
        <dbReference type="ARBA" id="ARBA00022676"/>
    </source>
</evidence>
<comment type="pathway">
    <text evidence="2 10">Protein modification; protein glycosylation.</text>
</comment>
<comment type="similarity">
    <text evidence="3 10">Belongs to the ALG6/ALG8 glucosyltransferase family.</text>
</comment>
<dbReference type="Pfam" id="PF03155">
    <property type="entry name" value="Alg6_Alg8"/>
    <property type="match status" value="2"/>
</dbReference>
<feature type="transmembrane region" description="Helical" evidence="10">
    <location>
        <begin position="364"/>
        <end position="389"/>
    </location>
</feature>
<evidence type="ECO:0000256" key="5">
    <source>
        <dbReference type="ARBA" id="ARBA00022679"/>
    </source>
</evidence>
<evidence type="ECO:0000256" key="7">
    <source>
        <dbReference type="ARBA" id="ARBA00022824"/>
    </source>
</evidence>
<feature type="transmembrane region" description="Helical" evidence="10">
    <location>
        <begin position="328"/>
        <end position="352"/>
    </location>
</feature>
<dbReference type="GO" id="GO:0005789">
    <property type="term" value="C:endoplasmic reticulum membrane"/>
    <property type="evidence" value="ECO:0007669"/>
    <property type="project" value="UniProtKB-SubCell"/>
</dbReference>
<dbReference type="EC" id="2.4.1.-" evidence="10"/>
<keyword evidence="8 10" id="KW-1133">Transmembrane helix</keyword>
<keyword evidence="7 10" id="KW-0256">Endoplasmic reticulum</keyword>
<proteinExistence type="inferred from homology"/>
<evidence type="ECO:0000256" key="8">
    <source>
        <dbReference type="ARBA" id="ARBA00022989"/>
    </source>
</evidence>
<sequence>MPDLRNHLTLQLARSGELHRILRCFPVVKNSAARNVFIGKSCCVIPEQTRNSIVKLKRIHKQPAPEIGSILIQKSIGLGPTPERYLGVPSVPQIFAANRVIRSYHTLKIQVSNREEGFGLSSVISALQTRNPTIWSSPIGTMGTPTTPFPSHRPRKKRRLLSAHSNIDLIVNADSSNPSPAFPLVSFLWPARAGISQWVVLPLILMVVGLFRWSTSLWGYSGQNTPPMYGDFEAQRHWMEITAHLPISLWYFYDLQWWGLDYPPLTAYHSWFLGKIGSIIDPSWFALDKSRGMEGPLLKVYMRATVLVSEYLVYVPAIVIFLRRYSRVLGIHVWASSVVLVAILMQPATILVDHGHFQFNTVMLGLVVAASESMFAGRMLWACLFFVSALCFKQMALYFAPTIFAFMLGACFSPRVRIGRLFSIAFITILTFALLFAPLIVAPLYDNYLGIERPLPSPPLLQSLPVKLDESSWIFPPVLQLCQSIHRIFPFARGLFEDKVANVWCTIHTFYKLNRFPSSILQRASLGATLLSIIPSCALIGLFPRPALLPLALSSTAWGFFLCSFQVHEKSVLLPLLPMTLLLGSDGGLGKETRAWVGWANMLGVWTLFPLLRRDQLRVPYFVLTMMWAYLLGLPPTSLDLYRNKSVSAESTQSSRNLHVLTKLLHLAYYLAMITWHFLEAFVPTPAGKPDLWVVINVLIGASGFGISYLWCTWKLLQQSGLISSSATFKTEQGSHAIEEKKRQ</sequence>
<evidence type="ECO:0000256" key="6">
    <source>
        <dbReference type="ARBA" id="ARBA00022692"/>
    </source>
</evidence>
<evidence type="ECO:0000256" key="1">
    <source>
        <dbReference type="ARBA" id="ARBA00004477"/>
    </source>
</evidence>
<dbReference type="OMA" id="DWEWAVL"/>
<evidence type="ECO:0000313" key="11">
    <source>
        <dbReference type="EMBL" id="EEH39270.2"/>
    </source>
</evidence>
<dbReference type="PANTHER" id="PTHR12413">
    <property type="entry name" value="DOLICHYL GLYCOSYLTRANSFERASE"/>
    <property type="match status" value="1"/>
</dbReference>
<evidence type="ECO:0000313" key="12">
    <source>
        <dbReference type="Proteomes" id="UP000002059"/>
    </source>
</evidence>
<protein>
    <recommendedName>
        <fullName evidence="10">Alpha-1,3-glucosyltransferase</fullName>
        <ecNumber evidence="10">2.4.1.-</ecNumber>
    </recommendedName>
</protein>
<feature type="transmembrane region" description="Helical" evidence="10">
    <location>
        <begin position="520"/>
        <end position="540"/>
    </location>
</feature>
<evidence type="ECO:0000256" key="2">
    <source>
        <dbReference type="ARBA" id="ARBA00004922"/>
    </source>
</evidence>
<keyword evidence="5 10" id="KW-0808">Transferase</keyword>